<dbReference type="InterPro" id="IPR011701">
    <property type="entry name" value="MFS"/>
</dbReference>
<feature type="transmembrane region" description="Helical" evidence="2">
    <location>
        <begin position="296"/>
        <end position="317"/>
    </location>
</feature>
<accession>A0A0D6LC10</accession>
<dbReference type="SUPFAM" id="SSF103473">
    <property type="entry name" value="MFS general substrate transporter"/>
    <property type="match status" value="1"/>
</dbReference>
<feature type="transmembrane region" description="Helical" evidence="2">
    <location>
        <begin position="355"/>
        <end position="380"/>
    </location>
</feature>
<feature type="transmembrane region" description="Helical" evidence="2">
    <location>
        <begin position="323"/>
        <end position="343"/>
    </location>
</feature>
<feature type="transmembrane region" description="Helical" evidence="2">
    <location>
        <begin position="252"/>
        <end position="275"/>
    </location>
</feature>
<keyword evidence="2" id="KW-0812">Transmembrane</keyword>
<dbReference type="PANTHER" id="PTHR45757">
    <property type="entry name" value="PROTEIN CBG23364-RELATED"/>
    <property type="match status" value="1"/>
</dbReference>
<feature type="transmembrane region" description="Helical" evidence="2">
    <location>
        <begin position="129"/>
        <end position="149"/>
    </location>
</feature>
<protein>
    <submittedName>
        <fullName evidence="3">Transporter, major facilitator family protein</fullName>
    </submittedName>
</protein>
<proteinExistence type="predicted"/>
<evidence type="ECO:0000256" key="1">
    <source>
        <dbReference type="SAM" id="MobiDB-lite"/>
    </source>
</evidence>
<dbReference type="Proteomes" id="UP000054495">
    <property type="component" value="Unassembled WGS sequence"/>
</dbReference>
<evidence type="ECO:0000256" key="2">
    <source>
        <dbReference type="SAM" id="Phobius"/>
    </source>
</evidence>
<keyword evidence="2" id="KW-1133">Transmembrane helix</keyword>
<dbReference type="EMBL" id="KE125269">
    <property type="protein sequence ID" value="EPB69640.1"/>
    <property type="molecule type" value="Genomic_DNA"/>
</dbReference>
<dbReference type="GO" id="GO:0016020">
    <property type="term" value="C:membrane"/>
    <property type="evidence" value="ECO:0007669"/>
    <property type="project" value="TreeGrafter"/>
</dbReference>
<evidence type="ECO:0000313" key="3">
    <source>
        <dbReference type="EMBL" id="EPB69640.1"/>
    </source>
</evidence>
<dbReference type="Pfam" id="PF07690">
    <property type="entry name" value="MFS_1"/>
    <property type="match status" value="1"/>
</dbReference>
<feature type="compositionally biased region" description="Acidic residues" evidence="1">
    <location>
        <begin position="428"/>
        <end position="438"/>
    </location>
</feature>
<dbReference type="AlphaFoldDB" id="A0A0D6LC10"/>
<feature type="transmembrane region" description="Helical" evidence="2">
    <location>
        <begin position="105"/>
        <end position="122"/>
    </location>
</feature>
<feature type="compositionally biased region" description="Basic and acidic residues" evidence="1">
    <location>
        <begin position="418"/>
        <end position="427"/>
    </location>
</feature>
<sequence>MPALPDTLMGRHAAQRIMSYRVHVTVFLSENGDGRDGLSRILWPFFVAGMMSTVSTALMPIAALFDLKVLLFLRLVQYSVAGIALDGLKRGLNEPGMGGKGLNGLAYAANFGAIGTLCVRWAPLTEVSIFISVLTSFTPVSAVVTNPLSGWLCNTSGGWPSAFYSHAAFGLVVFLLWIVCYQDDPQYHPSVSEKELAKIQKNKTRAHIERDSFVPYKEILKNKVIWIVWFNAFVEMVAVTLVLTYAPLYFHVILGYDIGLTGTLVSLSAVIHLPIKFVGGIVSDRLTSVSEKHRMWFFNTVSVGIAGVCCALIGIFPANWPEAGVAMFTLVTTCMGLNTGGFYKCGTLSARQYAHVVLTVIQFMKCVALFVAPATVAMFVSDESQYDQWRYANFMFFPIATDKPASFTTITRASKNDEAAHKLRDGNPEDVELNDAAA</sequence>
<gene>
    <name evidence="3" type="ORF">ANCCEY_11265</name>
</gene>
<dbReference type="PANTHER" id="PTHR45757:SF17">
    <property type="entry name" value="MAJOR FACILITATOR SUPERFAMILY (MFS) PROFILE DOMAIN-CONTAINING PROTEIN"/>
    <property type="match status" value="1"/>
</dbReference>
<keyword evidence="2" id="KW-0472">Membrane</keyword>
<dbReference type="InterPro" id="IPR036259">
    <property type="entry name" value="MFS_trans_sf"/>
</dbReference>
<feature type="transmembrane region" description="Helical" evidence="2">
    <location>
        <begin position="224"/>
        <end position="246"/>
    </location>
</feature>
<feature type="transmembrane region" description="Helical" evidence="2">
    <location>
        <begin position="161"/>
        <end position="180"/>
    </location>
</feature>
<evidence type="ECO:0000313" key="4">
    <source>
        <dbReference type="Proteomes" id="UP000054495"/>
    </source>
</evidence>
<feature type="region of interest" description="Disordered" evidence="1">
    <location>
        <begin position="418"/>
        <end position="438"/>
    </location>
</feature>
<keyword evidence="4" id="KW-1185">Reference proteome</keyword>
<dbReference type="GO" id="GO:0022857">
    <property type="term" value="F:transmembrane transporter activity"/>
    <property type="evidence" value="ECO:0007669"/>
    <property type="project" value="InterPro"/>
</dbReference>
<dbReference type="Gene3D" id="1.20.1250.20">
    <property type="entry name" value="MFS general substrate transporter like domains"/>
    <property type="match status" value="2"/>
</dbReference>
<feature type="transmembrane region" description="Helical" evidence="2">
    <location>
        <begin position="41"/>
        <end position="62"/>
    </location>
</feature>
<organism evidence="3 4">
    <name type="scientific">Ancylostoma ceylanicum</name>
    <dbReference type="NCBI Taxonomy" id="53326"/>
    <lineage>
        <taxon>Eukaryota</taxon>
        <taxon>Metazoa</taxon>
        <taxon>Ecdysozoa</taxon>
        <taxon>Nematoda</taxon>
        <taxon>Chromadorea</taxon>
        <taxon>Rhabditida</taxon>
        <taxon>Rhabditina</taxon>
        <taxon>Rhabditomorpha</taxon>
        <taxon>Strongyloidea</taxon>
        <taxon>Ancylostomatidae</taxon>
        <taxon>Ancylostomatinae</taxon>
        <taxon>Ancylostoma</taxon>
    </lineage>
</organism>
<name>A0A0D6LC10_9BILA</name>
<reference evidence="3 4" key="1">
    <citation type="submission" date="2013-05" db="EMBL/GenBank/DDBJ databases">
        <title>Draft genome of the parasitic nematode Anyclostoma ceylanicum.</title>
        <authorList>
            <person name="Mitreva M."/>
        </authorList>
    </citation>
    <scope>NUCLEOTIDE SEQUENCE [LARGE SCALE GENOMIC DNA]</scope>
</reference>